<comment type="caution">
    <text evidence="4">The sequence shown here is derived from an EMBL/GenBank/DDBJ whole genome shotgun (WGS) entry which is preliminary data.</text>
</comment>
<proteinExistence type="predicted"/>
<evidence type="ECO:0000256" key="2">
    <source>
        <dbReference type="ARBA" id="ARBA00022801"/>
    </source>
</evidence>
<dbReference type="InterPro" id="IPR015797">
    <property type="entry name" value="NUDIX_hydrolase-like_dom_sf"/>
</dbReference>
<dbReference type="PROSITE" id="PS51462">
    <property type="entry name" value="NUDIX"/>
    <property type="match status" value="1"/>
</dbReference>
<reference evidence="4" key="1">
    <citation type="submission" date="2021-03" db="EMBL/GenBank/DDBJ databases">
        <title>Streptomyces strains.</title>
        <authorList>
            <person name="Lund M.B."/>
            <person name="Toerring T."/>
        </authorList>
    </citation>
    <scope>NUCLEOTIDE SEQUENCE</scope>
    <source>
        <strain evidence="4">JCM 4242</strain>
    </source>
</reference>
<accession>A0A939JQW9</accession>
<sequence length="197" mass="20815">MSDDPGARRCAWTRLSSRPVHRGEHLTLHHDRVLQPDGTEGTYDRITLADGARAVAIDADDRVALVEDAFYPLGERLLHVPGGAVAAGERPEDAAARECEEETGLRPGTLRPLTAYHPLPARTSAVTHLFLATDLRRGALRRDPTEATMTVRWVPLGEAVAAVASGAVSEAGSAIGLLLAASVLAPAEAGAVRLPGR</sequence>
<dbReference type="InterPro" id="IPR020476">
    <property type="entry name" value="Nudix_hydrolase"/>
</dbReference>
<dbReference type="Gene3D" id="3.90.79.10">
    <property type="entry name" value="Nucleoside Triphosphate Pyrophosphohydrolase"/>
    <property type="match status" value="1"/>
</dbReference>
<evidence type="ECO:0000313" key="4">
    <source>
        <dbReference type="EMBL" id="MBO0654162.1"/>
    </source>
</evidence>
<dbReference type="Pfam" id="PF00293">
    <property type="entry name" value="NUDIX"/>
    <property type="match status" value="1"/>
</dbReference>
<organism evidence="4 5">
    <name type="scientific">Streptomyces triculaminicus</name>
    <dbReference type="NCBI Taxonomy" id="2816232"/>
    <lineage>
        <taxon>Bacteria</taxon>
        <taxon>Bacillati</taxon>
        <taxon>Actinomycetota</taxon>
        <taxon>Actinomycetes</taxon>
        <taxon>Kitasatosporales</taxon>
        <taxon>Streptomycetaceae</taxon>
        <taxon>Streptomyces</taxon>
    </lineage>
</organism>
<gene>
    <name evidence="4" type="ORF">J1792_15695</name>
</gene>
<dbReference type="PANTHER" id="PTHR43046">
    <property type="entry name" value="GDP-MANNOSE MANNOSYL HYDROLASE"/>
    <property type="match status" value="1"/>
</dbReference>
<evidence type="ECO:0000256" key="1">
    <source>
        <dbReference type="ARBA" id="ARBA00001946"/>
    </source>
</evidence>
<evidence type="ECO:0000313" key="5">
    <source>
        <dbReference type="Proteomes" id="UP000664781"/>
    </source>
</evidence>
<dbReference type="GO" id="GO:0016787">
    <property type="term" value="F:hydrolase activity"/>
    <property type="evidence" value="ECO:0007669"/>
    <property type="project" value="UniProtKB-KW"/>
</dbReference>
<protein>
    <submittedName>
        <fullName evidence="4">NUDIX hydrolase</fullName>
    </submittedName>
</protein>
<dbReference type="AlphaFoldDB" id="A0A939JQW9"/>
<dbReference type="InterPro" id="IPR000086">
    <property type="entry name" value="NUDIX_hydrolase_dom"/>
</dbReference>
<feature type="domain" description="Nudix hydrolase" evidence="3">
    <location>
        <begin position="47"/>
        <end position="176"/>
    </location>
</feature>
<evidence type="ECO:0000259" key="3">
    <source>
        <dbReference type="PROSITE" id="PS51462"/>
    </source>
</evidence>
<dbReference type="RefSeq" id="WP_086566778.1">
    <property type="nucleotide sequence ID" value="NZ_JAFMOF010000002.1"/>
</dbReference>
<comment type="cofactor">
    <cofactor evidence="1">
        <name>Mg(2+)</name>
        <dbReference type="ChEBI" id="CHEBI:18420"/>
    </cofactor>
</comment>
<dbReference type="PANTHER" id="PTHR43046:SF14">
    <property type="entry name" value="MUTT_NUDIX FAMILY PROTEIN"/>
    <property type="match status" value="1"/>
</dbReference>
<dbReference type="EMBL" id="JAFMOF010000002">
    <property type="protein sequence ID" value="MBO0654162.1"/>
    <property type="molecule type" value="Genomic_DNA"/>
</dbReference>
<dbReference type="SUPFAM" id="SSF55811">
    <property type="entry name" value="Nudix"/>
    <property type="match status" value="1"/>
</dbReference>
<keyword evidence="5" id="KW-1185">Reference proteome</keyword>
<dbReference type="PRINTS" id="PR00502">
    <property type="entry name" value="NUDIXFAMILY"/>
</dbReference>
<name>A0A939JQW9_9ACTN</name>
<keyword evidence="2 4" id="KW-0378">Hydrolase</keyword>
<dbReference type="Proteomes" id="UP000664781">
    <property type="component" value="Unassembled WGS sequence"/>
</dbReference>